<evidence type="ECO:0000256" key="11">
    <source>
        <dbReference type="ARBA" id="ARBA00049085"/>
    </source>
</evidence>
<dbReference type="SUPFAM" id="SSF50129">
    <property type="entry name" value="GroES-like"/>
    <property type="match status" value="1"/>
</dbReference>
<comment type="pathway">
    <text evidence="6">Metabolic intermediate biosynthesis; 2-deoxystreptamine biosynthesis; 2-deoxystreptamine from D-glucose 6-phosphate: step 3/4.</text>
</comment>
<comment type="catalytic activity">
    <reaction evidence="10">
        <text>2-deoxy-scyllo-inosamine + NAD(+) = 3-amino-2,3-dideoxy-scyllo-inosose + NADH + H(+)</text>
        <dbReference type="Rhea" id="RHEA:33883"/>
        <dbReference type="ChEBI" id="CHEBI:15378"/>
        <dbReference type="ChEBI" id="CHEBI:57540"/>
        <dbReference type="ChEBI" id="CHEBI:57945"/>
        <dbReference type="ChEBI" id="CHEBI:65002"/>
        <dbReference type="ChEBI" id="CHEBI:65003"/>
        <dbReference type="EC" id="1.1.1.329"/>
    </reaction>
</comment>
<dbReference type="InterPro" id="IPR013154">
    <property type="entry name" value="ADH-like_N"/>
</dbReference>
<proteinExistence type="inferred from homology"/>
<evidence type="ECO:0000313" key="14">
    <source>
        <dbReference type="EMBL" id="MFC1419301.1"/>
    </source>
</evidence>
<evidence type="ECO:0000256" key="7">
    <source>
        <dbReference type="ARBA" id="ARBA00038004"/>
    </source>
</evidence>
<accession>A0ABV6W0D1</accession>
<comment type="similarity">
    <text evidence="7">Belongs to the zinc-containing alcohol dehydrogenase family. DOIA dehydrogenase subfamily.</text>
</comment>
<dbReference type="InterPro" id="IPR002328">
    <property type="entry name" value="ADH_Zn_CS"/>
</dbReference>
<evidence type="ECO:0000256" key="10">
    <source>
        <dbReference type="ARBA" id="ARBA00048685"/>
    </source>
</evidence>
<dbReference type="Proteomes" id="UP001592531">
    <property type="component" value="Unassembled WGS sequence"/>
</dbReference>
<keyword evidence="3" id="KW-0862">Zinc</keyword>
<evidence type="ECO:0000259" key="13">
    <source>
        <dbReference type="Pfam" id="PF16912"/>
    </source>
</evidence>
<dbReference type="EC" id="1.1.1.329" evidence="8"/>
<evidence type="ECO:0000259" key="12">
    <source>
        <dbReference type="Pfam" id="PF08240"/>
    </source>
</evidence>
<dbReference type="RefSeq" id="WP_380538474.1">
    <property type="nucleotide sequence ID" value="NZ_JBHFAB010000017.1"/>
</dbReference>
<sequence length="345" mass="36115">MKALTYQGPWDLRITDVPDPAEPRRDDVVVKVHRVGICGTDLGIATGRYDAEPGVVMGHEAVGEVVATGPDVQDLRPGTLVAVNPTYFCGACHLCATGRPNHCRRKLGTEAGVSADGLFAEYFSTTRRFVHPVTGGPGSRNTVLSEPLACVLTGVGRLSLSAQMHAAVLGAGPMGVLYAARLAQYGLRVTLVEQSAARADRVRAVGGRDWSLVRTLEQVPGAEDGRLDVVVDTTGHLLEPAVARLSPGGQLLLVGLSGGTATVEPASIADNSLQILGSIDSLGTFADAVDLLETGTLPLNGTVTAEVPMADFATAFALLGVDLRSRRRTEPSDHLKVCLQPGKAE</sequence>
<dbReference type="Pfam" id="PF16912">
    <property type="entry name" value="Glu_dehyd_C"/>
    <property type="match status" value="1"/>
</dbReference>
<comment type="caution">
    <text evidence="14">The sequence shown here is derived from an EMBL/GenBank/DDBJ whole genome shotgun (WGS) entry which is preliminary data.</text>
</comment>
<reference evidence="14 15" key="1">
    <citation type="submission" date="2024-09" db="EMBL/GenBank/DDBJ databases">
        <authorList>
            <person name="Lee S.D."/>
        </authorList>
    </citation>
    <scope>NUCLEOTIDE SEQUENCE [LARGE SCALE GENOMIC DNA]</scope>
    <source>
        <strain evidence="14 15">N8-3</strain>
    </source>
</reference>
<evidence type="ECO:0000256" key="3">
    <source>
        <dbReference type="ARBA" id="ARBA00022833"/>
    </source>
</evidence>
<dbReference type="InterPro" id="IPR036291">
    <property type="entry name" value="NAD(P)-bd_dom_sf"/>
</dbReference>
<evidence type="ECO:0000256" key="9">
    <source>
        <dbReference type="ARBA" id="ARBA00039387"/>
    </source>
</evidence>
<comment type="function">
    <text evidence="5">Catalyzes the oxidation of 2-deoxy-scyllo-inosamine (DOIA) with NAD(+) or NADP(+), forming 3-amino-2,3-dideoxy-scyllo-inosose (amino-DOI).</text>
</comment>
<dbReference type="PROSITE" id="PS00059">
    <property type="entry name" value="ADH_ZINC"/>
    <property type="match status" value="1"/>
</dbReference>
<evidence type="ECO:0000256" key="4">
    <source>
        <dbReference type="ARBA" id="ARBA00023002"/>
    </source>
</evidence>
<organism evidence="14 15">
    <name type="scientific">Streptacidiphilus cavernicola</name>
    <dbReference type="NCBI Taxonomy" id="3342716"/>
    <lineage>
        <taxon>Bacteria</taxon>
        <taxon>Bacillati</taxon>
        <taxon>Actinomycetota</taxon>
        <taxon>Actinomycetes</taxon>
        <taxon>Kitasatosporales</taxon>
        <taxon>Streptomycetaceae</taxon>
        <taxon>Streptacidiphilus</taxon>
    </lineage>
</organism>
<dbReference type="Gene3D" id="3.90.180.10">
    <property type="entry name" value="Medium-chain alcohol dehydrogenases, catalytic domain"/>
    <property type="match status" value="1"/>
</dbReference>
<dbReference type="InterPro" id="IPR011032">
    <property type="entry name" value="GroES-like_sf"/>
</dbReference>
<feature type="domain" description="Alcohol dehydrogenase-like N-terminal" evidence="12">
    <location>
        <begin position="25"/>
        <end position="133"/>
    </location>
</feature>
<evidence type="ECO:0000256" key="8">
    <source>
        <dbReference type="ARBA" id="ARBA00039102"/>
    </source>
</evidence>
<dbReference type="EMBL" id="JBHFAB010000017">
    <property type="protein sequence ID" value="MFC1419301.1"/>
    <property type="molecule type" value="Genomic_DNA"/>
</dbReference>
<dbReference type="Pfam" id="PF08240">
    <property type="entry name" value="ADH_N"/>
    <property type="match status" value="1"/>
</dbReference>
<keyword evidence="2" id="KW-0479">Metal-binding</keyword>
<keyword evidence="4" id="KW-0560">Oxidoreductase</keyword>
<dbReference type="InterPro" id="IPR050129">
    <property type="entry name" value="Zn_alcohol_dh"/>
</dbReference>
<name>A0ABV6W0D1_9ACTN</name>
<evidence type="ECO:0000256" key="2">
    <source>
        <dbReference type="ARBA" id="ARBA00022723"/>
    </source>
</evidence>
<dbReference type="InterPro" id="IPR031640">
    <property type="entry name" value="Glu_dehyd_C"/>
</dbReference>
<dbReference type="Gene3D" id="3.40.50.720">
    <property type="entry name" value="NAD(P)-binding Rossmann-like Domain"/>
    <property type="match status" value="1"/>
</dbReference>
<comment type="cofactor">
    <cofactor evidence="1">
        <name>Zn(2+)</name>
        <dbReference type="ChEBI" id="CHEBI:29105"/>
    </cofactor>
</comment>
<dbReference type="PANTHER" id="PTHR43401:SF2">
    <property type="entry name" value="L-THREONINE 3-DEHYDROGENASE"/>
    <property type="match status" value="1"/>
</dbReference>
<dbReference type="SUPFAM" id="SSF51735">
    <property type="entry name" value="NAD(P)-binding Rossmann-fold domains"/>
    <property type="match status" value="1"/>
</dbReference>
<dbReference type="PANTHER" id="PTHR43401">
    <property type="entry name" value="L-THREONINE 3-DEHYDROGENASE"/>
    <property type="match status" value="1"/>
</dbReference>
<evidence type="ECO:0000256" key="1">
    <source>
        <dbReference type="ARBA" id="ARBA00001947"/>
    </source>
</evidence>
<evidence type="ECO:0000313" key="15">
    <source>
        <dbReference type="Proteomes" id="UP001592531"/>
    </source>
</evidence>
<gene>
    <name evidence="14" type="ORF">ACEZDE_22080</name>
</gene>
<feature type="domain" description="Glucose dehydrogenase C-terminal" evidence="13">
    <location>
        <begin position="164"/>
        <end position="317"/>
    </location>
</feature>
<protein>
    <recommendedName>
        <fullName evidence="9">2-deoxy-scyllo-inosamine dehydrogenase</fullName>
        <ecNumber evidence="8">1.1.1.329</ecNumber>
    </recommendedName>
</protein>
<evidence type="ECO:0000256" key="6">
    <source>
        <dbReference type="ARBA" id="ARBA00037908"/>
    </source>
</evidence>
<keyword evidence="15" id="KW-1185">Reference proteome</keyword>
<comment type="catalytic activity">
    <reaction evidence="11">
        <text>2-deoxy-scyllo-inosamine + NADP(+) = 3-amino-2,3-dideoxy-scyllo-inosose + NADPH + H(+)</text>
        <dbReference type="Rhea" id="RHEA:33879"/>
        <dbReference type="ChEBI" id="CHEBI:15378"/>
        <dbReference type="ChEBI" id="CHEBI:57783"/>
        <dbReference type="ChEBI" id="CHEBI:58349"/>
        <dbReference type="ChEBI" id="CHEBI:65002"/>
        <dbReference type="ChEBI" id="CHEBI:65003"/>
        <dbReference type="EC" id="1.1.1.329"/>
    </reaction>
</comment>
<evidence type="ECO:0000256" key="5">
    <source>
        <dbReference type="ARBA" id="ARBA00037678"/>
    </source>
</evidence>